<comment type="caution">
    <text evidence="1">The sequence shown here is derived from an EMBL/GenBank/DDBJ whole genome shotgun (WGS) entry which is preliminary data.</text>
</comment>
<proteinExistence type="predicted"/>
<evidence type="ECO:0000313" key="1">
    <source>
        <dbReference type="EMBL" id="MDT8332979.1"/>
    </source>
</evidence>
<organism evidence="1 2">
    <name type="scientific">Roseomonas gilardii</name>
    <dbReference type="NCBI Taxonomy" id="257708"/>
    <lineage>
        <taxon>Bacteria</taxon>
        <taxon>Pseudomonadati</taxon>
        <taxon>Pseudomonadota</taxon>
        <taxon>Alphaproteobacteria</taxon>
        <taxon>Acetobacterales</taxon>
        <taxon>Roseomonadaceae</taxon>
        <taxon>Roseomonas</taxon>
    </lineage>
</organism>
<name>A0ABU3MJ02_9PROT</name>
<sequence>MLFKDWVAKNHPDLNSLKEFRRRMMKAARELNQPPVRGVNSEELLFSVNVYARVFGLTPEEMQASFETANVVQFEEPTVPVVMDREEH</sequence>
<reference evidence="1 2" key="1">
    <citation type="journal article" date="2019" name="Microb. Pathog.">
        <title>Comparison of VITEK 2, MALDI-TOF MS, 16S rRNA gene sequencing, and whole-genome sequencing for identification of Roseomonas mucosa.</title>
        <authorList>
            <person name="Rudolph W.W."/>
            <person name="Gunzer F."/>
            <person name="Trauth M."/>
            <person name="Bunk B."/>
            <person name="Bigge R."/>
            <person name="Schrottner P."/>
        </authorList>
    </citation>
    <scope>NUCLEOTIDE SEQUENCE [LARGE SCALE GENOMIC DNA]</scope>
    <source>
        <strain evidence="1 2">DSM 103800</strain>
    </source>
</reference>
<dbReference type="Proteomes" id="UP001258945">
    <property type="component" value="Unassembled WGS sequence"/>
</dbReference>
<keyword evidence="2" id="KW-1185">Reference proteome</keyword>
<protein>
    <submittedName>
        <fullName evidence="1">Uncharacterized protein</fullName>
    </submittedName>
</protein>
<dbReference type="RefSeq" id="WP_314283985.1">
    <property type="nucleotide sequence ID" value="NZ_JAVVDO010000041.1"/>
</dbReference>
<gene>
    <name evidence="1" type="ORF">RQ831_18155</name>
</gene>
<evidence type="ECO:0000313" key="2">
    <source>
        <dbReference type="Proteomes" id="UP001258945"/>
    </source>
</evidence>
<accession>A0ABU3MJ02</accession>
<dbReference type="EMBL" id="JAVVDO010000041">
    <property type="protein sequence ID" value="MDT8332979.1"/>
    <property type="molecule type" value="Genomic_DNA"/>
</dbReference>